<dbReference type="RefSeq" id="WP_160335038.1">
    <property type="nucleotide sequence ID" value="NZ_WSRP01000013.1"/>
</dbReference>
<organism evidence="2 3">
    <name type="scientific">Parasutterella muris</name>
    <dbReference type="NCBI Taxonomy" id="2565572"/>
    <lineage>
        <taxon>Bacteria</taxon>
        <taxon>Pseudomonadati</taxon>
        <taxon>Pseudomonadota</taxon>
        <taxon>Betaproteobacteria</taxon>
        <taxon>Burkholderiales</taxon>
        <taxon>Sutterellaceae</taxon>
        <taxon>Parasutterella</taxon>
    </lineage>
</organism>
<evidence type="ECO:0000313" key="3">
    <source>
        <dbReference type="Proteomes" id="UP000472580"/>
    </source>
</evidence>
<dbReference type="OrthoDB" id="9788899at2"/>
<proteinExistence type="predicted"/>
<sequence length="139" mass="15070">MKKILIAIAVASSLLTGCTTTNQAVLGTTKSQVELRSFQSRAFDTTDKAFVLRSVVSTMQDLGFIIDKADTTLGTVSGTNYVVPISKLTVSVRDNKEKKQIIVRASGQVGVNPIDTPKAYQNFFNALSQSLFLEAHNVE</sequence>
<dbReference type="Proteomes" id="UP000472580">
    <property type="component" value="Unassembled WGS sequence"/>
</dbReference>
<name>A0A6L6YGV6_9BURK</name>
<keyword evidence="3" id="KW-1185">Reference proteome</keyword>
<protein>
    <recommendedName>
        <fullName evidence="4">DUF3568 family protein</fullName>
    </recommendedName>
</protein>
<evidence type="ECO:0000313" key="2">
    <source>
        <dbReference type="EMBL" id="MVX56604.1"/>
    </source>
</evidence>
<dbReference type="PROSITE" id="PS51257">
    <property type="entry name" value="PROKAR_LIPOPROTEIN"/>
    <property type="match status" value="1"/>
</dbReference>
<keyword evidence="1" id="KW-0732">Signal</keyword>
<dbReference type="EMBL" id="WSRP01000013">
    <property type="protein sequence ID" value="MVX56604.1"/>
    <property type="molecule type" value="Genomic_DNA"/>
</dbReference>
<evidence type="ECO:0008006" key="4">
    <source>
        <dbReference type="Google" id="ProtNLM"/>
    </source>
</evidence>
<evidence type="ECO:0000256" key="1">
    <source>
        <dbReference type="SAM" id="SignalP"/>
    </source>
</evidence>
<accession>A0A6L6YGV6</accession>
<gene>
    <name evidence="2" type="ORF">E5987_05185</name>
</gene>
<dbReference type="AlphaFoldDB" id="A0A6L6YGV6"/>
<comment type="caution">
    <text evidence="2">The sequence shown here is derived from an EMBL/GenBank/DDBJ whole genome shotgun (WGS) entry which is preliminary data.</text>
</comment>
<feature type="chain" id="PRO_5026692638" description="DUF3568 family protein" evidence="1">
    <location>
        <begin position="25"/>
        <end position="139"/>
    </location>
</feature>
<reference evidence="2 3" key="1">
    <citation type="submission" date="2019-12" db="EMBL/GenBank/DDBJ databases">
        <title>Microbes associate with the intestines of laboratory mice.</title>
        <authorList>
            <person name="Navarre W."/>
            <person name="Wong E."/>
        </authorList>
    </citation>
    <scope>NUCLEOTIDE SEQUENCE [LARGE SCALE GENOMIC DNA]</scope>
    <source>
        <strain evidence="2 3">NM82_D38</strain>
    </source>
</reference>
<feature type="signal peptide" evidence="1">
    <location>
        <begin position="1"/>
        <end position="24"/>
    </location>
</feature>